<keyword evidence="4" id="KW-0687">Ribonucleoprotein</keyword>
<dbReference type="Gene3D" id="3.40.630.30">
    <property type="match status" value="1"/>
</dbReference>
<protein>
    <submittedName>
        <fullName evidence="4">Ribosomal protein S18 acetylase RimI-like enzyme</fullName>
    </submittedName>
</protein>
<dbReference type="SUPFAM" id="SSF55729">
    <property type="entry name" value="Acyl-CoA N-acyltransferases (Nat)"/>
    <property type="match status" value="1"/>
</dbReference>
<dbReference type="AlphaFoldDB" id="A0A7W4UF93"/>
<dbReference type="GO" id="GO:0005840">
    <property type="term" value="C:ribosome"/>
    <property type="evidence" value="ECO:0007669"/>
    <property type="project" value="UniProtKB-KW"/>
</dbReference>
<dbReference type="InterPro" id="IPR016181">
    <property type="entry name" value="Acyl_CoA_acyltransferase"/>
</dbReference>
<dbReference type="Pfam" id="PF00583">
    <property type="entry name" value="Acetyltransf_1"/>
    <property type="match status" value="1"/>
</dbReference>
<dbReference type="GO" id="GO:0016747">
    <property type="term" value="F:acyltransferase activity, transferring groups other than amino-acyl groups"/>
    <property type="evidence" value="ECO:0007669"/>
    <property type="project" value="InterPro"/>
</dbReference>
<sequence>MLLRPALETDVDLLTDLVVEAVNWTGEQRVTVADVGTDDHLARYVEGWGRPGDVGVVAVGDAGEPLGAAWVRLLTADRAGWGFVAEDVPELSLGVLAPGRGAGAGSALLDACLDAVRAQGSRAVSLSVEDGNDLARGMYERRGFRVVGREGGSDVLLLDLSTSTTPAGRQKV</sequence>
<accession>A0A7W4UF93</accession>
<dbReference type="InterPro" id="IPR050832">
    <property type="entry name" value="Bact_Acetyltransf"/>
</dbReference>
<dbReference type="PANTHER" id="PTHR43877:SF1">
    <property type="entry name" value="ACETYLTRANSFERASE"/>
    <property type="match status" value="1"/>
</dbReference>
<evidence type="ECO:0000313" key="5">
    <source>
        <dbReference type="Proteomes" id="UP000518206"/>
    </source>
</evidence>
<keyword evidence="1" id="KW-0808">Transferase</keyword>
<evidence type="ECO:0000313" key="4">
    <source>
        <dbReference type="EMBL" id="MBB2923128.1"/>
    </source>
</evidence>
<reference evidence="4 5" key="2">
    <citation type="submission" date="2020-08" db="EMBL/GenBank/DDBJ databases">
        <authorList>
            <person name="Partida-Martinez L."/>
            <person name="Huntemann M."/>
            <person name="Clum A."/>
            <person name="Wang J."/>
            <person name="Palaniappan K."/>
            <person name="Ritter S."/>
            <person name="Chen I.-M."/>
            <person name="Stamatis D."/>
            <person name="Reddy T."/>
            <person name="O'Malley R."/>
            <person name="Daum C."/>
            <person name="Shapiro N."/>
            <person name="Ivanova N."/>
            <person name="Kyrpides N."/>
            <person name="Woyke T."/>
        </authorList>
    </citation>
    <scope>NUCLEOTIDE SEQUENCE [LARGE SCALE GENOMIC DNA]</scope>
    <source>
        <strain evidence="4 5">RAS26</strain>
    </source>
</reference>
<keyword evidence="2" id="KW-0012">Acyltransferase</keyword>
<keyword evidence="4" id="KW-0689">Ribosomal protein</keyword>
<evidence type="ECO:0000259" key="3">
    <source>
        <dbReference type="PROSITE" id="PS51186"/>
    </source>
</evidence>
<reference evidence="4 5" key="1">
    <citation type="submission" date="2020-08" db="EMBL/GenBank/DDBJ databases">
        <title>The Agave Microbiome: Exploring the role of microbial communities in plant adaptations to desert environments.</title>
        <authorList>
            <person name="Partida-Martinez L.P."/>
        </authorList>
    </citation>
    <scope>NUCLEOTIDE SEQUENCE [LARGE SCALE GENOMIC DNA]</scope>
    <source>
        <strain evidence="4 5">RAS26</strain>
    </source>
</reference>
<dbReference type="PROSITE" id="PS51186">
    <property type="entry name" value="GNAT"/>
    <property type="match status" value="1"/>
</dbReference>
<dbReference type="EMBL" id="JACHVX010000003">
    <property type="protein sequence ID" value="MBB2923128.1"/>
    <property type="molecule type" value="Genomic_DNA"/>
</dbReference>
<dbReference type="RefSeq" id="WP_183296016.1">
    <property type="nucleotide sequence ID" value="NZ_JACHVX010000003.1"/>
</dbReference>
<name>A0A7W4UF93_9CELL</name>
<evidence type="ECO:0000256" key="1">
    <source>
        <dbReference type="ARBA" id="ARBA00022679"/>
    </source>
</evidence>
<gene>
    <name evidence="4" type="ORF">FHR80_002053</name>
</gene>
<feature type="domain" description="N-acetyltransferase" evidence="3">
    <location>
        <begin position="1"/>
        <end position="161"/>
    </location>
</feature>
<proteinExistence type="predicted"/>
<dbReference type="Proteomes" id="UP000518206">
    <property type="component" value="Unassembled WGS sequence"/>
</dbReference>
<comment type="caution">
    <text evidence="4">The sequence shown here is derived from an EMBL/GenBank/DDBJ whole genome shotgun (WGS) entry which is preliminary data.</text>
</comment>
<organism evidence="4 5">
    <name type="scientific">Cellulomonas cellasea</name>
    <dbReference type="NCBI Taxonomy" id="43670"/>
    <lineage>
        <taxon>Bacteria</taxon>
        <taxon>Bacillati</taxon>
        <taxon>Actinomycetota</taxon>
        <taxon>Actinomycetes</taxon>
        <taxon>Micrococcales</taxon>
        <taxon>Cellulomonadaceae</taxon>
        <taxon>Cellulomonas</taxon>
    </lineage>
</organism>
<dbReference type="InterPro" id="IPR000182">
    <property type="entry name" value="GNAT_dom"/>
</dbReference>
<dbReference type="CDD" id="cd04301">
    <property type="entry name" value="NAT_SF"/>
    <property type="match status" value="1"/>
</dbReference>
<dbReference type="PANTHER" id="PTHR43877">
    <property type="entry name" value="AMINOALKYLPHOSPHONATE N-ACETYLTRANSFERASE-RELATED-RELATED"/>
    <property type="match status" value="1"/>
</dbReference>
<evidence type="ECO:0000256" key="2">
    <source>
        <dbReference type="ARBA" id="ARBA00023315"/>
    </source>
</evidence>